<dbReference type="InterPro" id="IPR050297">
    <property type="entry name" value="LipidA_mod_glycosyltrf_83"/>
</dbReference>
<evidence type="ECO:0008006" key="11">
    <source>
        <dbReference type="Google" id="ProtNLM"/>
    </source>
</evidence>
<feature type="transmembrane region" description="Helical" evidence="8">
    <location>
        <begin position="20"/>
        <end position="41"/>
    </location>
</feature>
<reference evidence="9 10" key="1">
    <citation type="submission" date="2018-10" db="EMBL/GenBank/DDBJ databases">
        <title>Marmoricola sp. 4Q3S-7 whole genome shotgun sequence.</title>
        <authorList>
            <person name="Li F."/>
        </authorList>
    </citation>
    <scope>NUCLEOTIDE SEQUENCE [LARGE SCALE GENOMIC DNA]</scope>
    <source>
        <strain evidence="9 10">4Q3S-7</strain>
    </source>
</reference>
<evidence type="ECO:0000256" key="2">
    <source>
        <dbReference type="ARBA" id="ARBA00022475"/>
    </source>
</evidence>
<dbReference type="AlphaFoldDB" id="A0A3L8P047"/>
<dbReference type="GO" id="GO:0005886">
    <property type="term" value="C:plasma membrane"/>
    <property type="evidence" value="ECO:0007669"/>
    <property type="project" value="UniProtKB-SubCell"/>
</dbReference>
<dbReference type="GO" id="GO:0009103">
    <property type="term" value="P:lipopolysaccharide biosynthetic process"/>
    <property type="evidence" value="ECO:0007669"/>
    <property type="project" value="UniProtKB-ARBA"/>
</dbReference>
<keyword evidence="6 8" id="KW-1133">Transmembrane helix</keyword>
<keyword evidence="10" id="KW-1185">Reference proteome</keyword>
<proteinExistence type="predicted"/>
<evidence type="ECO:0000313" key="10">
    <source>
        <dbReference type="Proteomes" id="UP000281708"/>
    </source>
</evidence>
<dbReference type="GO" id="GO:0016763">
    <property type="term" value="F:pentosyltransferase activity"/>
    <property type="evidence" value="ECO:0007669"/>
    <property type="project" value="TreeGrafter"/>
</dbReference>
<dbReference type="RefSeq" id="WP_121807245.1">
    <property type="nucleotide sequence ID" value="NZ_RDBE01000010.1"/>
</dbReference>
<evidence type="ECO:0000313" key="9">
    <source>
        <dbReference type="EMBL" id="RLV47738.1"/>
    </source>
</evidence>
<dbReference type="PANTHER" id="PTHR33908">
    <property type="entry name" value="MANNOSYLTRANSFERASE YKCB-RELATED"/>
    <property type="match status" value="1"/>
</dbReference>
<feature type="transmembrane region" description="Helical" evidence="8">
    <location>
        <begin position="89"/>
        <end position="110"/>
    </location>
</feature>
<keyword evidence="2" id="KW-1003">Cell membrane</keyword>
<dbReference type="PANTHER" id="PTHR33908:SF3">
    <property type="entry name" value="UNDECAPRENYL PHOSPHATE-ALPHA-4-AMINO-4-DEOXY-L-ARABINOSE ARABINOSYL TRANSFERASE"/>
    <property type="match status" value="1"/>
</dbReference>
<comment type="subcellular location">
    <subcellularLocation>
        <location evidence="1">Cell membrane</location>
        <topology evidence="1">Multi-pass membrane protein</topology>
    </subcellularLocation>
</comment>
<feature type="transmembrane region" description="Helical" evidence="8">
    <location>
        <begin position="320"/>
        <end position="339"/>
    </location>
</feature>
<keyword evidence="3" id="KW-0328">Glycosyltransferase</keyword>
<feature type="transmembrane region" description="Helical" evidence="8">
    <location>
        <begin position="296"/>
        <end position="314"/>
    </location>
</feature>
<sequence>MTTTLALRTTVASPPVRRTLPVAVLGLAVLTVLLRLPYLASPVSSDEAGFAMLARQWASGHGSLYGGFWVDRPPLLVALYALADVGGLVGLRVLGCLAAAVTVLGVGLAVDHVSGRRPAAWAAAVACVGLSVPALGGVNVDGELLGVPFVAIGAWLLLRAVTTPAGAWPAVAAGACAAAAVLVKQNFVDVTVLAAVLAVAMRHRATLRLWLRFGAGGIATATLVLGGAALLGTRPWGVLYAMYPFRFRATALLGREGFPGRGPHLLALAGSWATSLLPLLLLALLVAVVLRRTRHAPLGIALLALAAYDLFSVAAGSSYWMHYLVQLVPVTAMAAGLVAPLRPGRLLTAVVLVLASLSYVAALPHRVQAPGVVVGRAIGDVAAPGDTLVSVFGGPEVAATAGLDSPYRYLWSLPAHVLDPGAAGLGRLLAGPAAPTWLVVREGGTVAALAEGPAGSPLRTRYHLVDDLCGRLVYLRDDADRGAPAAAVTDCRLPLSPYVGSLLGTPSSVSLERPRSRSVP</sequence>
<gene>
    <name evidence="9" type="ORF">D9V37_16475</name>
</gene>
<keyword evidence="5 8" id="KW-0812">Transmembrane</keyword>
<feature type="transmembrane region" description="Helical" evidence="8">
    <location>
        <begin position="265"/>
        <end position="289"/>
    </location>
</feature>
<evidence type="ECO:0000256" key="6">
    <source>
        <dbReference type="ARBA" id="ARBA00022989"/>
    </source>
</evidence>
<feature type="transmembrane region" description="Helical" evidence="8">
    <location>
        <begin position="346"/>
        <end position="363"/>
    </location>
</feature>
<name>A0A3L8P047_9ACTN</name>
<protein>
    <recommendedName>
        <fullName evidence="11">Glycosyltransferase RgtA/B/C/D-like domain-containing protein</fullName>
    </recommendedName>
</protein>
<evidence type="ECO:0000256" key="1">
    <source>
        <dbReference type="ARBA" id="ARBA00004651"/>
    </source>
</evidence>
<dbReference type="OrthoDB" id="3778591at2"/>
<keyword evidence="4" id="KW-0808">Transferase</keyword>
<evidence type="ECO:0000256" key="3">
    <source>
        <dbReference type="ARBA" id="ARBA00022676"/>
    </source>
</evidence>
<evidence type="ECO:0000256" key="5">
    <source>
        <dbReference type="ARBA" id="ARBA00022692"/>
    </source>
</evidence>
<evidence type="ECO:0000256" key="4">
    <source>
        <dbReference type="ARBA" id="ARBA00022679"/>
    </source>
</evidence>
<dbReference type="EMBL" id="RDBE01000010">
    <property type="protein sequence ID" value="RLV47738.1"/>
    <property type="molecule type" value="Genomic_DNA"/>
</dbReference>
<keyword evidence="7 8" id="KW-0472">Membrane</keyword>
<comment type="caution">
    <text evidence="9">The sequence shown here is derived from an EMBL/GenBank/DDBJ whole genome shotgun (WGS) entry which is preliminary data.</text>
</comment>
<organism evidence="9 10">
    <name type="scientific">Nocardioides mangrovicus</name>
    <dbReference type="NCBI Taxonomy" id="2478913"/>
    <lineage>
        <taxon>Bacteria</taxon>
        <taxon>Bacillati</taxon>
        <taxon>Actinomycetota</taxon>
        <taxon>Actinomycetes</taxon>
        <taxon>Propionibacteriales</taxon>
        <taxon>Nocardioidaceae</taxon>
        <taxon>Nocardioides</taxon>
    </lineage>
</organism>
<evidence type="ECO:0000256" key="8">
    <source>
        <dbReference type="SAM" id="Phobius"/>
    </source>
</evidence>
<feature type="transmembrane region" description="Helical" evidence="8">
    <location>
        <begin position="119"/>
        <end position="138"/>
    </location>
</feature>
<feature type="transmembrane region" description="Helical" evidence="8">
    <location>
        <begin position="209"/>
        <end position="232"/>
    </location>
</feature>
<evidence type="ECO:0000256" key="7">
    <source>
        <dbReference type="ARBA" id="ARBA00023136"/>
    </source>
</evidence>
<dbReference type="Proteomes" id="UP000281708">
    <property type="component" value="Unassembled WGS sequence"/>
</dbReference>
<accession>A0A3L8P047</accession>
<dbReference type="GO" id="GO:0010041">
    <property type="term" value="P:response to iron(III) ion"/>
    <property type="evidence" value="ECO:0007669"/>
    <property type="project" value="TreeGrafter"/>
</dbReference>